<organism evidence="1">
    <name type="scientific">Lepeophtheirus salmonis</name>
    <name type="common">Salmon louse</name>
    <name type="synonym">Caligus salmonis</name>
    <dbReference type="NCBI Taxonomy" id="72036"/>
    <lineage>
        <taxon>Eukaryota</taxon>
        <taxon>Metazoa</taxon>
        <taxon>Ecdysozoa</taxon>
        <taxon>Arthropoda</taxon>
        <taxon>Crustacea</taxon>
        <taxon>Multicrustacea</taxon>
        <taxon>Hexanauplia</taxon>
        <taxon>Copepoda</taxon>
        <taxon>Siphonostomatoida</taxon>
        <taxon>Caligidae</taxon>
        <taxon>Lepeophtheirus</taxon>
    </lineage>
</organism>
<reference evidence="1" key="1">
    <citation type="submission" date="2014-05" db="EMBL/GenBank/DDBJ databases">
        <authorList>
            <person name="Chronopoulou M."/>
        </authorList>
    </citation>
    <scope>NUCLEOTIDE SEQUENCE</scope>
    <source>
        <tissue evidence="1">Whole organism</tissue>
    </source>
</reference>
<dbReference type="EMBL" id="HACA01011680">
    <property type="protein sequence ID" value="CDW29041.1"/>
    <property type="molecule type" value="Transcribed_RNA"/>
</dbReference>
<dbReference type="AlphaFoldDB" id="A0A0K2TUG0"/>
<accession>A0A0K2TUG0</accession>
<sequence>MTYKMIKYIPVDENTVMWWSLNLNKFPSVS</sequence>
<proteinExistence type="predicted"/>
<name>A0A0K2TUG0_LEPSM</name>
<protein>
    <submittedName>
        <fullName evidence="1">Uncharacterized protein</fullName>
    </submittedName>
</protein>
<evidence type="ECO:0000313" key="1">
    <source>
        <dbReference type="EMBL" id="CDW29041.1"/>
    </source>
</evidence>